<accession>A0A895YHQ3</accession>
<feature type="domain" description="SMP-30/Gluconolactonase/LRE-like region" evidence="5">
    <location>
        <begin position="36"/>
        <end position="291"/>
    </location>
</feature>
<dbReference type="InterPro" id="IPR051262">
    <property type="entry name" value="SMP-30/CGR1_Lactonase"/>
</dbReference>
<evidence type="ECO:0000256" key="3">
    <source>
        <dbReference type="PIRSR" id="PIRSR605511-1"/>
    </source>
</evidence>
<dbReference type="PRINTS" id="PR01790">
    <property type="entry name" value="SMP30FAMILY"/>
</dbReference>
<proteinExistence type="inferred from homology"/>
<keyword evidence="7" id="KW-1185">Reference proteome</keyword>
<dbReference type="Proteomes" id="UP000662857">
    <property type="component" value="Chromosome"/>
</dbReference>
<reference evidence="6" key="1">
    <citation type="submission" date="2021-02" db="EMBL/GenBank/DDBJ databases">
        <title>Natrosporangium hydrolyticum gen. nov., sp. nov, a haloalkaliphilic actinobacterium from a soda solonchak soil.</title>
        <authorList>
            <person name="Sorokin D.Y."/>
            <person name="Khijniak T.V."/>
            <person name="Zakharycheva A.P."/>
            <person name="Boueva O.V."/>
            <person name="Ariskina E.V."/>
            <person name="Hahnke R.L."/>
            <person name="Bunk B."/>
            <person name="Sproer C."/>
            <person name="Schumann P."/>
            <person name="Evtushenko L.I."/>
            <person name="Kublanov I.V."/>
        </authorList>
    </citation>
    <scope>NUCLEOTIDE SEQUENCE</scope>
    <source>
        <strain evidence="6">DSM 106523</strain>
    </source>
</reference>
<dbReference type="InterPro" id="IPR005511">
    <property type="entry name" value="SMP-30"/>
</dbReference>
<dbReference type="Pfam" id="PF08450">
    <property type="entry name" value="SGL"/>
    <property type="match status" value="1"/>
</dbReference>
<organism evidence="6 7">
    <name type="scientific">Natronosporangium hydrolyticum</name>
    <dbReference type="NCBI Taxonomy" id="2811111"/>
    <lineage>
        <taxon>Bacteria</taxon>
        <taxon>Bacillati</taxon>
        <taxon>Actinomycetota</taxon>
        <taxon>Actinomycetes</taxon>
        <taxon>Micromonosporales</taxon>
        <taxon>Micromonosporaceae</taxon>
        <taxon>Natronosporangium</taxon>
    </lineage>
</organism>
<evidence type="ECO:0000313" key="6">
    <source>
        <dbReference type="EMBL" id="QSB17081.1"/>
    </source>
</evidence>
<evidence type="ECO:0000256" key="1">
    <source>
        <dbReference type="ARBA" id="ARBA00008853"/>
    </source>
</evidence>
<keyword evidence="2" id="KW-0378">Hydrolase</keyword>
<feature type="binding site" evidence="4">
    <location>
        <position position="182"/>
    </location>
    <ligand>
        <name>a divalent metal cation</name>
        <dbReference type="ChEBI" id="CHEBI:60240"/>
    </ligand>
</feature>
<dbReference type="AlphaFoldDB" id="A0A895YHQ3"/>
<dbReference type="SUPFAM" id="SSF63829">
    <property type="entry name" value="Calcium-dependent phosphotriesterase"/>
    <property type="match status" value="1"/>
</dbReference>
<dbReference type="GO" id="GO:0046872">
    <property type="term" value="F:metal ion binding"/>
    <property type="evidence" value="ECO:0007669"/>
    <property type="project" value="UniProtKB-KW"/>
</dbReference>
<feature type="active site" description="Proton donor/acceptor" evidence="3">
    <location>
        <position position="236"/>
    </location>
</feature>
<evidence type="ECO:0000313" key="7">
    <source>
        <dbReference type="Proteomes" id="UP000662857"/>
    </source>
</evidence>
<dbReference type="InterPro" id="IPR011042">
    <property type="entry name" value="6-blade_b-propeller_TolB-like"/>
</dbReference>
<dbReference type="Gene3D" id="2.120.10.30">
    <property type="entry name" value="TolB, C-terminal domain"/>
    <property type="match status" value="1"/>
</dbReference>
<protein>
    <submittedName>
        <fullName evidence="6">SMP-30/gluconolactonase/LRE family protein</fullName>
    </submittedName>
</protein>
<gene>
    <name evidence="6" type="ORF">JQS43_03085</name>
</gene>
<dbReference type="EMBL" id="CP070499">
    <property type="protein sequence ID" value="QSB17081.1"/>
    <property type="molecule type" value="Genomic_DNA"/>
</dbReference>
<evidence type="ECO:0000259" key="5">
    <source>
        <dbReference type="Pfam" id="PF08450"/>
    </source>
</evidence>
<dbReference type="PANTHER" id="PTHR47572">
    <property type="entry name" value="LIPOPROTEIN-RELATED"/>
    <property type="match status" value="1"/>
</dbReference>
<feature type="binding site" evidence="4">
    <location>
        <position position="38"/>
    </location>
    <ligand>
        <name>a divalent metal cation</name>
        <dbReference type="ChEBI" id="CHEBI:60240"/>
    </ligand>
</feature>
<feature type="binding site" evidence="4">
    <location>
        <position position="124"/>
    </location>
    <ligand>
        <name>substrate</name>
    </ligand>
</feature>
<comment type="cofactor">
    <cofactor evidence="4">
        <name>Zn(2+)</name>
        <dbReference type="ChEBI" id="CHEBI:29105"/>
    </cofactor>
    <text evidence="4">Binds 1 divalent metal cation per subunit.</text>
</comment>
<keyword evidence="4" id="KW-0862">Zinc</keyword>
<dbReference type="InterPro" id="IPR013658">
    <property type="entry name" value="SGL"/>
</dbReference>
<keyword evidence="4" id="KW-0479">Metal-binding</keyword>
<dbReference type="PANTHER" id="PTHR47572:SF4">
    <property type="entry name" value="LACTONASE DRP35"/>
    <property type="match status" value="1"/>
</dbReference>
<dbReference type="KEGG" id="nhy:JQS43_03085"/>
<evidence type="ECO:0000256" key="2">
    <source>
        <dbReference type="ARBA" id="ARBA00022801"/>
    </source>
</evidence>
<feature type="binding site" evidence="4">
    <location>
        <position position="236"/>
    </location>
    <ligand>
        <name>a divalent metal cation</name>
        <dbReference type="ChEBI" id="CHEBI:60240"/>
    </ligand>
</feature>
<evidence type="ECO:0000256" key="4">
    <source>
        <dbReference type="PIRSR" id="PIRSR605511-2"/>
    </source>
</evidence>
<name>A0A895YHQ3_9ACTN</name>
<sequence length="305" mass="33177">MAAAGQPPGYVVDDEAFRALVVAADPPRRLHTGLTWAEGPVYRPATDDLLFSDVPGDTMWRWSATAGAEVYRRPSQFANGSTLDQQGRVVTCEQGTRRIARTEPYGSVVGVVGHFGGARLNSPNDVVVRSDGTIWFSDPDYGILSNEQGYQAESELGHCYVFRFDPRQGRLSVVADDLVKPNGLAFSVDETVLYVTDSAVTHDPDGPHHIRAYDVVDHATLVNSRVVAVVEPGWPDGLRVDAQDHLWVSSGEGIQCYTPDGRLLGRIRLPEIAANCEFGGPDRNQLFITATSSLYLAPLRVAGAR</sequence>
<feature type="binding site" evidence="4">
    <location>
        <position position="147"/>
    </location>
    <ligand>
        <name>substrate</name>
    </ligand>
</feature>
<comment type="similarity">
    <text evidence="1">Belongs to the SMP-30/CGR1 family.</text>
</comment>
<dbReference type="GO" id="GO:0016787">
    <property type="term" value="F:hydrolase activity"/>
    <property type="evidence" value="ECO:0007669"/>
    <property type="project" value="UniProtKB-KW"/>
</dbReference>